<feature type="transmembrane region" description="Helical" evidence="1">
    <location>
        <begin position="102"/>
        <end position="119"/>
    </location>
</feature>
<dbReference type="Proteomes" id="UP000260823">
    <property type="component" value="Unassembled WGS sequence"/>
</dbReference>
<protein>
    <submittedName>
        <fullName evidence="2">Uncharacterized protein</fullName>
    </submittedName>
</protein>
<keyword evidence="1" id="KW-0472">Membrane</keyword>
<feature type="transmembrane region" description="Helical" evidence="1">
    <location>
        <begin position="29"/>
        <end position="49"/>
    </location>
</feature>
<proteinExistence type="predicted"/>
<dbReference type="EMBL" id="QWDE01000002">
    <property type="protein sequence ID" value="RFZ83062.1"/>
    <property type="molecule type" value="Genomic_DNA"/>
</dbReference>
<gene>
    <name evidence="2" type="ORF">DYU05_13000</name>
</gene>
<keyword evidence="1" id="KW-0812">Transmembrane</keyword>
<organism evidence="2 3">
    <name type="scientific">Mucilaginibacter terrenus</name>
    <dbReference type="NCBI Taxonomy" id="2482727"/>
    <lineage>
        <taxon>Bacteria</taxon>
        <taxon>Pseudomonadati</taxon>
        <taxon>Bacteroidota</taxon>
        <taxon>Sphingobacteriia</taxon>
        <taxon>Sphingobacteriales</taxon>
        <taxon>Sphingobacteriaceae</taxon>
        <taxon>Mucilaginibacter</taxon>
    </lineage>
</organism>
<reference evidence="2 3" key="1">
    <citation type="submission" date="2018-08" db="EMBL/GenBank/DDBJ databases">
        <title>Mucilaginibacter terrae sp. nov., isolated from manganese diggings.</title>
        <authorList>
            <person name="Huang Y."/>
            <person name="Zhou Z."/>
        </authorList>
    </citation>
    <scope>NUCLEOTIDE SEQUENCE [LARGE SCALE GENOMIC DNA]</scope>
    <source>
        <strain evidence="2 3">ZH6</strain>
    </source>
</reference>
<evidence type="ECO:0000313" key="2">
    <source>
        <dbReference type="EMBL" id="RFZ83062.1"/>
    </source>
</evidence>
<evidence type="ECO:0000256" key="1">
    <source>
        <dbReference type="SAM" id="Phobius"/>
    </source>
</evidence>
<comment type="caution">
    <text evidence="2">The sequence shown here is derived from an EMBL/GenBank/DDBJ whole genome shotgun (WGS) entry which is preliminary data.</text>
</comment>
<keyword evidence="1" id="KW-1133">Transmembrane helix</keyword>
<accession>A0A3E2NPZ9</accession>
<name>A0A3E2NPZ9_9SPHI</name>
<keyword evidence="3" id="KW-1185">Reference proteome</keyword>
<dbReference type="AlphaFoldDB" id="A0A3E2NPZ9"/>
<evidence type="ECO:0000313" key="3">
    <source>
        <dbReference type="Proteomes" id="UP000260823"/>
    </source>
</evidence>
<sequence length="148" mass="17147">MQKNLYCFEIFAYQYLKVKKKQATFPRNILVLALVSMYFFTASTHIFFIPCLTQGTHHAALSHNSIFKRKLEYRSAAGNQLSFIQRPDKSIFEERKAVSDSIKSFLSFFTILAFIPLVWKLKPKLAAELSGNIYPPIHSYLSLCMIRI</sequence>